<name>A0A9R0YAN8_TRITD</name>
<dbReference type="FunFam" id="3.40.50.620:FF:000648">
    <property type="entry name" value="Os02g0814900 protein"/>
    <property type="match status" value="1"/>
</dbReference>
<sequence length="192" mass="21263">MEEAEAPLPFPTEKLSMDPNRDVGNRGGVVLVATGSFNPPTYMHLRMFELAKDELQQRGYCVLGGYMSPVNDAYKKKDLLPAAHRVRLCELACGSSSFVMVDPWEAMQKGYQRTLTVLSRVKNSLCKDGLADQGNLKVMLLCGSDLLESFSTPGVWIPDQVRSICKDFGVVCIRREGKDVQKLISNSETLQG</sequence>
<gene>
    <name evidence="2" type="ORF">TRITD_6Av1G218630</name>
</gene>
<dbReference type="GO" id="GO:0000309">
    <property type="term" value="F:nicotinamide-nucleotide adenylyltransferase activity"/>
    <property type="evidence" value="ECO:0007669"/>
    <property type="project" value="TreeGrafter"/>
</dbReference>
<protein>
    <recommendedName>
        <fullName evidence="1">Cytidyltransferase-like domain-containing protein</fullName>
    </recommendedName>
</protein>
<evidence type="ECO:0000313" key="2">
    <source>
        <dbReference type="EMBL" id="VAI51358.1"/>
    </source>
</evidence>
<reference evidence="2 3" key="1">
    <citation type="submission" date="2017-09" db="EMBL/GenBank/DDBJ databases">
        <authorList>
            <consortium name="International Durum Wheat Genome Sequencing Consortium (IDWGSC)"/>
            <person name="Milanesi L."/>
        </authorList>
    </citation>
    <scope>NUCLEOTIDE SEQUENCE [LARGE SCALE GENOMIC DNA]</scope>
    <source>
        <strain evidence="3">cv. Svevo</strain>
    </source>
</reference>
<proteinExistence type="predicted"/>
<dbReference type="OMA" id="HFDYELN"/>
<keyword evidence="3" id="KW-1185">Reference proteome</keyword>
<evidence type="ECO:0000313" key="3">
    <source>
        <dbReference type="Proteomes" id="UP000324705"/>
    </source>
</evidence>
<dbReference type="InterPro" id="IPR051182">
    <property type="entry name" value="Euk_NMN_adenylyltrnsfrase"/>
</dbReference>
<dbReference type="Gene3D" id="3.40.50.620">
    <property type="entry name" value="HUPs"/>
    <property type="match status" value="1"/>
</dbReference>
<dbReference type="Gramene" id="TRITD6Av1G218630.3">
    <property type="protein sequence ID" value="TRITD6Av1G218630.3"/>
    <property type="gene ID" value="TRITD6Av1G218630"/>
</dbReference>
<dbReference type="AlphaFoldDB" id="A0A9R0YAN8"/>
<dbReference type="InterPro" id="IPR014729">
    <property type="entry name" value="Rossmann-like_a/b/a_fold"/>
</dbReference>
<dbReference type="PANTHER" id="PTHR12039:SF0">
    <property type="entry name" value="NICOTINAMIDE-NUCLEOTIDE ADENYLYLTRANSFERASE"/>
    <property type="match status" value="1"/>
</dbReference>
<dbReference type="SUPFAM" id="SSF52374">
    <property type="entry name" value="Nucleotidylyl transferase"/>
    <property type="match status" value="1"/>
</dbReference>
<dbReference type="PANTHER" id="PTHR12039">
    <property type="entry name" value="NICOTINAMIDE MONONUCLEOTIDE ADENYLYLTRANSFERASE"/>
    <property type="match status" value="1"/>
</dbReference>
<dbReference type="Proteomes" id="UP000324705">
    <property type="component" value="Chromosome 6A"/>
</dbReference>
<accession>A0A9R0YAN8</accession>
<dbReference type="Pfam" id="PF01467">
    <property type="entry name" value="CTP_transf_like"/>
    <property type="match status" value="1"/>
</dbReference>
<dbReference type="InterPro" id="IPR004821">
    <property type="entry name" value="Cyt_trans-like"/>
</dbReference>
<evidence type="ECO:0000259" key="1">
    <source>
        <dbReference type="Pfam" id="PF01467"/>
    </source>
</evidence>
<dbReference type="EMBL" id="LT934121">
    <property type="protein sequence ID" value="VAI51358.1"/>
    <property type="molecule type" value="Genomic_DNA"/>
</dbReference>
<organism evidence="2 3">
    <name type="scientific">Triticum turgidum subsp. durum</name>
    <name type="common">Durum wheat</name>
    <name type="synonym">Triticum durum</name>
    <dbReference type="NCBI Taxonomy" id="4567"/>
    <lineage>
        <taxon>Eukaryota</taxon>
        <taxon>Viridiplantae</taxon>
        <taxon>Streptophyta</taxon>
        <taxon>Embryophyta</taxon>
        <taxon>Tracheophyta</taxon>
        <taxon>Spermatophyta</taxon>
        <taxon>Magnoliopsida</taxon>
        <taxon>Liliopsida</taxon>
        <taxon>Poales</taxon>
        <taxon>Poaceae</taxon>
        <taxon>BOP clade</taxon>
        <taxon>Pooideae</taxon>
        <taxon>Triticodae</taxon>
        <taxon>Triticeae</taxon>
        <taxon>Triticinae</taxon>
        <taxon>Triticum</taxon>
    </lineage>
</organism>
<dbReference type="GO" id="GO:0009435">
    <property type="term" value="P:NAD+ biosynthetic process"/>
    <property type="evidence" value="ECO:0007669"/>
    <property type="project" value="TreeGrafter"/>
</dbReference>
<feature type="domain" description="Cytidyltransferase-like" evidence="1">
    <location>
        <begin position="33"/>
        <end position="176"/>
    </location>
</feature>
<dbReference type="GO" id="GO:0004515">
    <property type="term" value="F:nicotinate-nucleotide adenylyltransferase activity"/>
    <property type="evidence" value="ECO:0007669"/>
    <property type="project" value="TreeGrafter"/>
</dbReference>